<reference evidence="2 3" key="1">
    <citation type="submission" date="2019-03" db="EMBL/GenBank/DDBJ databases">
        <title>Draft genome of Massilia hortus sp. nov., a novel bacterial species of the Oxalobacteraceae family.</title>
        <authorList>
            <person name="Peta V."/>
            <person name="Raths R."/>
            <person name="Bucking H."/>
        </authorList>
    </citation>
    <scope>NUCLEOTIDE SEQUENCE [LARGE SCALE GENOMIC DNA]</scope>
    <source>
        <strain evidence="2 3">ONC3</strain>
    </source>
</reference>
<dbReference type="Proteomes" id="UP000297258">
    <property type="component" value="Unassembled WGS sequence"/>
</dbReference>
<dbReference type="InterPro" id="IPR045941">
    <property type="entry name" value="DUF6361"/>
</dbReference>
<dbReference type="Pfam" id="PF19888">
    <property type="entry name" value="DUF6361"/>
    <property type="match status" value="1"/>
</dbReference>
<dbReference type="EMBL" id="SPUM01000047">
    <property type="protein sequence ID" value="TFW32912.1"/>
    <property type="molecule type" value="Genomic_DNA"/>
</dbReference>
<protein>
    <submittedName>
        <fullName evidence="2">Uncharacterized protein</fullName>
    </submittedName>
</protein>
<accession>A0A4Y9T0W3</accession>
<sequence length="400" mass="45554">MPSTLSWLDHDHAAAERSMRLLHLFKERESRDEFGIGGIRDAIADQLFPGTSTIQTRLRYVFFIPWLFAQMEENNTPSLKYQDAGKQAESRLLQILCKTEPTATGIIGRNAGSEVKQQPSSVYWTALGSWGIRNGTETRQQYFAHADRRHARRSQRRRRDDNEIHDDEATGVVWHAGILKLCPPGFPEGCGLALSADEARFLLDRWTATQRDSLLTWLALDLRHRKVAPQPENIWAHPQFADFPTRIKALIVGGRKVAAAMRGAALLYNLQLAELERRDKLVTDYESRLSAWKQHELADCADWKLAEFWPLVIGKGHSISLDTQHFLESWRAIAVAEGDSSAARQLIAEREMKLKGARSRFTNPAARKQWSGAAGTAPLTYRWPVVREMLAEWHAGWRRK</sequence>
<evidence type="ECO:0000313" key="3">
    <source>
        <dbReference type="Proteomes" id="UP000297258"/>
    </source>
</evidence>
<evidence type="ECO:0000313" key="2">
    <source>
        <dbReference type="EMBL" id="TFW32912.1"/>
    </source>
</evidence>
<organism evidence="2 3">
    <name type="scientific">Massilia horti</name>
    <dbReference type="NCBI Taxonomy" id="2562153"/>
    <lineage>
        <taxon>Bacteria</taxon>
        <taxon>Pseudomonadati</taxon>
        <taxon>Pseudomonadota</taxon>
        <taxon>Betaproteobacteria</taxon>
        <taxon>Burkholderiales</taxon>
        <taxon>Oxalobacteraceae</taxon>
        <taxon>Telluria group</taxon>
        <taxon>Massilia</taxon>
    </lineage>
</organism>
<proteinExistence type="predicted"/>
<name>A0A4Y9T0W3_9BURK</name>
<feature type="region of interest" description="Disordered" evidence="1">
    <location>
        <begin position="145"/>
        <end position="164"/>
    </location>
</feature>
<gene>
    <name evidence="2" type="ORF">E4O92_08280</name>
</gene>
<dbReference type="OrthoDB" id="1825624at2"/>
<keyword evidence="3" id="KW-1185">Reference proteome</keyword>
<dbReference type="AlphaFoldDB" id="A0A4Y9T0W3"/>
<feature type="compositionally biased region" description="Basic residues" evidence="1">
    <location>
        <begin position="147"/>
        <end position="157"/>
    </location>
</feature>
<dbReference type="RefSeq" id="WP_135189293.1">
    <property type="nucleotide sequence ID" value="NZ_SPUM01000047.1"/>
</dbReference>
<evidence type="ECO:0000256" key="1">
    <source>
        <dbReference type="SAM" id="MobiDB-lite"/>
    </source>
</evidence>
<comment type="caution">
    <text evidence="2">The sequence shown here is derived from an EMBL/GenBank/DDBJ whole genome shotgun (WGS) entry which is preliminary data.</text>
</comment>